<dbReference type="InterPro" id="IPR000182">
    <property type="entry name" value="GNAT_dom"/>
</dbReference>
<evidence type="ECO:0000259" key="1">
    <source>
        <dbReference type="PROSITE" id="PS51186"/>
    </source>
</evidence>
<feature type="domain" description="N-acetyltransferase" evidence="1">
    <location>
        <begin position="9"/>
        <end position="147"/>
    </location>
</feature>
<organism evidence="2 3">
    <name type="scientific">Sinobacterium norvegicum</name>
    <dbReference type="NCBI Taxonomy" id="1641715"/>
    <lineage>
        <taxon>Bacteria</taxon>
        <taxon>Pseudomonadati</taxon>
        <taxon>Pseudomonadota</taxon>
        <taxon>Gammaproteobacteria</taxon>
        <taxon>Cellvibrionales</taxon>
        <taxon>Spongiibacteraceae</taxon>
        <taxon>Sinobacterium</taxon>
    </lineage>
</organism>
<keyword evidence="3" id="KW-1185">Reference proteome</keyword>
<accession>A0ABM9AB03</accession>
<dbReference type="Pfam" id="PF13673">
    <property type="entry name" value="Acetyltransf_10"/>
    <property type="match status" value="1"/>
</dbReference>
<dbReference type="EC" id="2.3.1.-" evidence="2"/>
<dbReference type="PANTHER" id="PTHR13355">
    <property type="entry name" value="GLUCOSAMINE 6-PHOSPHATE N-ACETYLTRANSFERASE"/>
    <property type="match status" value="1"/>
</dbReference>
<comment type="caution">
    <text evidence="2">The sequence shown here is derived from an EMBL/GenBank/DDBJ whole genome shotgun (WGS) entry which is preliminary data.</text>
</comment>
<gene>
    <name evidence="2" type="ORF">SIN8267_00426</name>
</gene>
<dbReference type="CDD" id="cd04301">
    <property type="entry name" value="NAT_SF"/>
    <property type="match status" value="1"/>
</dbReference>
<evidence type="ECO:0000313" key="2">
    <source>
        <dbReference type="EMBL" id="CAH0990334.1"/>
    </source>
</evidence>
<keyword evidence="2" id="KW-0012">Acyltransferase</keyword>
<sequence length="147" mass="16504">MTVSNSSTTKVIPVDWYDQQKSLTAIRTEVFVEEQNCPPEEEWDEFDRSSKHFIAYEGDKVLGCGRLMASGQVGRMAVLKHARGMGVGGSILACIIKYARSNNIDHIKLNAQSHAIDFYRRFGFEAQGETFMEVGIEHQTMVLKALS</sequence>
<evidence type="ECO:0000313" key="3">
    <source>
        <dbReference type="Proteomes" id="UP000838100"/>
    </source>
</evidence>
<dbReference type="Proteomes" id="UP000838100">
    <property type="component" value="Unassembled WGS sequence"/>
</dbReference>
<protein>
    <submittedName>
        <fullName evidence="2">Acetyltransferase</fullName>
        <ecNumber evidence="2">2.3.1.-</ecNumber>
    </submittedName>
</protein>
<keyword evidence="2" id="KW-0808">Transferase</keyword>
<dbReference type="Gene3D" id="3.40.630.30">
    <property type="match status" value="1"/>
</dbReference>
<dbReference type="PROSITE" id="PS51186">
    <property type="entry name" value="GNAT"/>
    <property type="match status" value="1"/>
</dbReference>
<dbReference type="SUPFAM" id="SSF55729">
    <property type="entry name" value="Acyl-CoA N-acyltransferases (Nat)"/>
    <property type="match status" value="1"/>
</dbReference>
<name>A0ABM9AB03_9GAMM</name>
<proteinExistence type="predicted"/>
<dbReference type="RefSeq" id="WP_237443014.1">
    <property type="nucleotide sequence ID" value="NZ_CAKLPX010000001.1"/>
</dbReference>
<dbReference type="InterPro" id="IPR016181">
    <property type="entry name" value="Acyl_CoA_acyltransferase"/>
</dbReference>
<reference evidence="2" key="1">
    <citation type="submission" date="2021-12" db="EMBL/GenBank/DDBJ databases">
        <authorList>
            <person name="Rodrigo-Torres L."/>
            <person name="Arahal R. D."/>
            <person name="Lucena T."/>
        </authorList>
    </citation>
    <scope>NUCLEOTIDE SEQUENCE</scope>
    <source>
        <strain evidence="2">CECT 8267</strain>
    </source>
</reference>
<dbReference type="InterPro" id="IPR039143">
    <property type="entry name" value="GNPNAT1-like"/>
</dbReference>
<dbReference type="GO" id="GO:0016746">
    <property type="term" value="F:acyltransferase activity"/>
    <property type="evidence" value="ECO:0007669"/>
    <property type="project" value="UniProtKB-KW"/>
</dbReference>
<dbReference type="EMBL" id="CAKLPX010000001">
    <property type="protein sequence ID" value="CAH0990334.1"/>
    <property type="molecule type" value="Genomic_DNA"/>
</dbReference>
<dbReference type="PANTHER" id="PTHR13355:SF11">
    <property type="entry name" value="GLUCOSAMINE 6-PHOSPHATE N-ACETYLTRANSFERASE"/>
    <property type="match status" value="1"/>
</dbReference>